<dbReference type="AlphaFoldDB" id="A0A412B1I2"/>
<proteinExistence type="predicted"/>
<organism evidence="3 4">
    <name type="scientific">[Clostridium] leptum</name>
    <dbReference type="NCBI Taxonomy" id="1535"/>
    <lineage>
        <taxon>Bacteria</taxon>
        <taxon>Bacillati</taxon>
        <taxon>Bacillota</taxon>
        <taxon>Clostridia</taxon>
        <taxon>Eubacteriales</taxon>
        <taxon>Oscillospiraceae</taxon>
        <taxon>Oscillospiraceae incertae sedis</taxon>
    </lineage>
</organism>
<gene>
    <name evidence="3" type="ORF">DWY99_00795</name>
</gene>
<dbReference type="Pfam" id="PF07685">
    <property type="entry name" value="GATase_3"/>
    <property type="match status" value="1"/>
</dbReference>
<dbReference type="EMBL" id="QRTC01000001">
    <property type="protein sequence ID" value="RGQ44850.1"/>
    <property type="molecule type" value="Genomic_DNA"/>
</dbReference>
<reference evidence="3 4" key="1">
    <citation type="submission" date="2018-08" db="EMBL/GenBank/DDBJ databases">
        <title>A genome reference for cultivated species of the human gut microbiota.</title>
        <authorList>
            <person name="Zou Y."/>
            <person name="Xue W."/>
            <person name="Luo G."/>
        </authorList>
    </citation>
    <scope>NUCLEOTIDE SEQUENCE [LARGE SCALE GENOMIC DNA]</scope>
    <source>
        <strain evidence="3 4">AF28-26</strain>
    </source>
</reference>
<evidence type="ECO:0000256" key="1">
    <source>
        <dbReference type="ARBA" id="ARBA00022962"/>
    </source>
</evidence>
<evidence type="ECO:0000313" key="3">
    <source>
        <dbReference type="EMBL" id="RGQ44850.1"/>
    </source>
</evidence>
<sequence length="241" mass="26328">MKLLHLYYDLMNLYGEYANMAVLVSRLKGQGLEITVDRKTLGDAFDCSQYDFIYLGAGMESSQKAALSDLLPHRGELASAIGQGSVLLFTGNAFELLGSSITNASGREYPALGFSKFTVQETDTRITGDVICQCAQIKEPVVGFVNKCTLIKGIEAPLFTVSMGPGNQAGDPREGLCLGNVFGTHLTGPILVKNPSFLDYITNLLGKRQQPQFELSPMDNPHPLRAYEITLQELTKRRDGV</sequence>
<evidence type="ECO:0000313" key="4">
    <source>
        <dbReference type="Proteomes" id="UP000284751"/>
    </source>
</evidence>
<accession>A0A412B1I2</accession>
<keyword evidence="1" id="KW-0315">Glutamine amidotransferase</keyword>
<feature type="domain" description="CobB/CobQ-like glutamine amidotransferase" evidence="2">
    <location>
        <begin position="4"/>
        <end position="193"/>
    </location>
</feature>
<protein>
    <recommendedName>
        <fullName evidence="2">CobB/CobQ-like glutamine amidotransferase domain-containing protein</fullName>
    </recommendedName>
</protein>
<evidence type="ECO:0000259" key="2">
    <source>
        <dbReference type="Pfam" id="PF07685"/>
    </source>
</evidence>
<dbReference type="Proteomes" id="UP000284751">
    <property type="component" value="Unassembled WGS sequence"/>
</dbReference>
<dbReference type="GO" id="GO:0003824">
    <property type="term" value="F:catalytic activity"/>
    <property type="evidence" value="ECO:0007669"/>
    <property type="project" value="InterPro"/>
</dbReference>
<dbReference type="InterPro" id="IPR011698">
    <property type="entry name" value="GATase_3"/>
</dbReference>
<name>A0A412B1I2_9FIRM</name>
<comment type="caution">
    <text evidence="3">The sequence shown here is derived from an EMBL/GenBank/DDBJ whole genome shotgun (WGS) entry which is preliminary data.</text>
</comment>